<dbReference type="Proteomes" id="UP000003835">
    <property type="component" value="Unassembled WGS sequence"/>
</dbReference>
<dbReference type="Pfam" id="PF13414">
    <property type="entry name" value="TPR_11"/>
    <property type="match status" value="1"/>
</dbReference>
<keyword evidence="1" id="KW-0802">TPR repeat</keyword>
<dbReference type="EMBL" id="DS989866">
    <property type="protein sequence ID" value="EDX72248.1"/>
    <property type="molecule type" value="Genomic_DNA"/>
</dbReference>
<proteinExistence type="predicted"/>
<protein>
    <submittedName>
        <fullName evidence="2">Tetratricopeptide repeat domain protein</fullName>
    </submittedName>
</protein>
<dbReference type="InterPro" id="IPR019734">
    <property type="entry name" value="TPR_rpt"/>
</dbReference>
<dbReference type="PROSITE" id="PS50005">
    <property type="entry name" value="TPR"/>
    <property type="match status" value="1"/>
</dbReference>
<dbReference type="HOGENOM" id="CLU_036691_1_0_3"/>
<dbReference type="Gene3D" id="1.25.40.10">
    <property type="entry name" value="Tetratricopeptide repeat domain"/>
    <property type="match status" value="1"/>
</dbReference>
<sequence length="469" mass="54178">MFTSLNQAIKNYRIKLEALEKASKYSTNKIKFTILYARLKRWCKALKAEIFRSSYKTIFAVVFTQFRYLPTALKANVHQPSDKQKRVIDVLLARDAVEAIQLEKNQDSPDTLLTLIDLDKRLREQAKFIAQTVELPEWRKSLKLPPKAWWWFFPPPVHPQDRFDWSWSGLSVLFFTASLGLLVNISSRVLTGGPDLLGALAISVQSVLTLLAAKGALTESGKEGIKQFLENCNLSKHWWQEIKLGLALLVCVILGTIYWVLPRFAEPYRQHGYQEYQAGRLASAESDYKRALAMNPDDAKTHFYLGLLYEELQDFKRASTEYKYAIQGGYQTAFNNLARLYILKKDYANAGVLLTQLKKKSIENKRLEYTLYKNFGWLYLEKNYLTLAKEHLNIAIYLADQLPPSLDERPGSAHCLLAQVLNKENDNTKEEQKQWEYCISDSPEEFPEEVIWLAMAKERLLELKTVQVK</sequence>
<dbReference type="AlphaFoldDB" id="B4W0X6"/>
<dbReference type="STRING" id="118168.MC7420_8340"/>
<dbReference type="eggNOG" id="COG0457">
    <property type="taxonomic scope" value="Bacteria"/>
</dbReference>
<reference evidence="2 3" key="1">
    <citation type="submission" date="2008-07" db="EMBL/GenBank/DDBJ databases">
        <authorList>
            <person name="Tandeau de Marsac N."/>
            <person name="Ferriera S."/>
            <person name="Johnson J."/>
            <person name="Kravitz S."/>
            <person name="Beeson K."/>
            <person name="Sutton G."/>
            <person name="Rogers Y.-H."/>
            <person name="Friedman R."/>
            <person name="Frazier M."/>
            <person name="Venter J.C."/>
        </authorList>
    </citation>
    <scope>NUCLEOTIDE SEQUENCE [LARGE SCALE GENOMIC DNA]</scope>
    <source>
        <strain evidence="2 3">PCC 7420</strain>
    </source>
</reference>
<dbReference type="OrthoDB" id="530353at2"/>
<accession>B4W0X6</accession>
<name>B4W0X6_9CYAN</name>
<evidence type="ECO:0000256" key="1">
    <source>
        <dbReference type="PROSITE-ProRule" id="PRU00339"/>
    </source>
</evidence>
<dbReference type="SUPFAM" id="SSF48452">
    <property type="entry name" value="TPR-like"/>
    <property type="match status" value="1"/>
</dbReference>
<evidence type="ECO:0000313" key="3">
    <source>
        <dbReference type="Proteomes" id="UP000003835"/>
    </source>
</evidence>
<dbReference type="SMART" id="SM00028">
    <property type="entry name" value="TPR"/>
    <property type="match status" value="3"/>
</dbReference>
<organism evidence="2 3">
    <name type="scientific">Coleofasciculus chthonoplastes PCC 7420</name>
    <dbReference type="NCBI Taxonomy" id="118168"/>
    <lineage>
        <taxon>Bacteria</taxon>
        <taxon>Bacillati</taxon>
        <taxon>Cyanobacteriota</taxon>
        <taxon>Cyanophyceae</taxon>
        <taxon>Coleofasciculales</taxon>
        <taxon>Coleofasciculaceae</taxon>
        <taxon>Coleofasciculus</taxon>
    </lineage>
</organism>
<feature type="repeat" description="TPR" evidence="1">
    <location>
        <begin position="265"/>
        <end position="298"/>
    </location>
</feature>
<dbReference type="InterPro" id="IPR011990">
    <property type="entry name" value="TPR-like_helical_dom_sf"/>
</dbReference>
<gene>
    <name evidence="2" type="ORF">MC7420_8340</name>
</gene>
<evidence type="ECO:0000313" key="2">
    <source>
        <dbReference type="EMBL" id="EDX72248.1"/>
    </source>
</evidence>
<keyword evidence="3" id="KW-1185">Reference proteome</keyword>
<dbReference type="RefSeq" id="WP_006104789.1">
    <property type="nucleotide sequence ID" value="NZ_DS989866.1"/>
</dbReference>